<comment type="cofactor">
    <cofactor evidence="1">
        <name>[4Fe-4S] cluster</name>
        <dbReference type="ChEBI" id="CHEBI:49883"/>
    </cofactor>
</comment>
<evidence type="ECO:0000256" key="1">
    <source>
        <dbReference type="ARBA" id="ARBA00001966"/>
    </source>
</evidence>
<dbReference type="GO" id="GO:0046872">
    <property type="term" value="F:metal ion binding"/>
    <property type="evidence" value="ECO:0007669"/>
    <property type="project" value="UniProtKB-KW"/>
</dbReference>
<evidence type="ECO:0000256" key="2">
    <source>
        <dbReference type="ARBA" id="ARBA00004496"/>
    </source>
</evidence>
<dbReference type="GO" id="GO:0051537">
    <property type="term" value="F:2 iron, 2 sulfur cluster binding"/>
    <property type="evidence" value="ECO:0007669"/>
    <property type="project" value="UniProtKB-KW"/>
</dbReference>
<dbReference type="Pfam" id="PF05093">
    <property type="entry name" value="CIAPIN1"/>
    <property type="match status" value="1"/>
</dbReference>
<evidence type="ECO:0000256" key="9">
    <source>
        <dbReference type="ARBA" id="ARBA00023014"/>
    </source>
</evidence>
<protein>
    <recommendedName>
        <fullName evidence="15">Anamorsin homolog</fullName>
    </recommendedName>
</protein>
<dbReference type="STRING" id="35722.A0A0B7NH43"/>
<dbReference type="GO" id="GO:0051539">
    <property type="term" value="F:4 iron, 4 sulfur cluster binding"/>
    <property type="evidence" value="ECO:0007669"/>
    <property type="project" value="UniProtKB-KW"/>
</dbReference>
<dbReference type="Pfam" id="PF20922">
    <property type="entry name" value="Anamorsin_N"/>
    <property type="match status" value="1"/>
</dbReference>
<feature type="domain" description="Anamorsin C-terminal" evidence="11">
    <location>
        <begin position="90"/>
        <end position="170"/>
    </location>
</feature>
<evidence type="ECO:0000313" key="13">
    <source>
        <dbReference type="EMBL" id="CEP16747.1"/>
    </source>
</evidence>
<comment type="similarity">
    <text evidence="3">Belongs to the anamorsin family.</text>
</comment>
<dbReference type="InterPro" id="IPR029063">
    <property type="entry name" value="SAM-dependent_MTases_sf"/>
</dbReference>
<reference evidence="13 14" key="1">
    <citation type="submission" date="2014-09" db="EMBL/GenBank/DDBJ databases">
        <authorList>
            <person name="Ellenberger Sabrina"/>
        </authorList>
    </citation>
    <scope>NUCLEOTIDE SEQUENCE [LARGE SCALE GENOMIC DNA]</scope>
    <source>
        <strain evidence="13 14">CBS 412.66</strain>
    </source>
</reference>
<dbReference type="InterPro" id="IPR007785">
    <property type="entry name" value="Anamorsin"/>
</dbReference>
<dbReference type="GO" id="GO:0016226">
    <property type="term" value="P:iron-sulfur cluster assembly"/>
    <property type="evidence" value="ECO:0007669"/>
    <property type="project" value="InterPro"/>
</dbReference>
<evidence type="ECO:0000256" key="8">
    <source>
        <dbReference type="ARBA" id="ARBA00023004"/>
    </source>
</evidence>
<evidence type="ECO:0008006" key="15">
    <source>
        <dbReference type="Google" id="ProtNLM"/>
    </source>
</evidence>
<keyword evidence="14" id="KW-1185">Reference proteome</keyword>
<keyword evidence="8" id="KW-0408">Iron</keyword>
<evidence type="ECO:0000259" key="12">
    <source>
        <dbReference type="Pfam" id="PF20922"/>
    </source>
</evidence>
<dbReference type="EMBL" id="LN733262">
    <property type="protein sequence ID" value="CEP16747.1"/>
    <property type="molecule type" value="Genomic_DNA"/>
</dbReference>
<dbReference type="AlphaFoldDB" id="A0A0B7NH43"/>
<evidence type="ECO:0000256" key="3">
    <source>
        <dbReference type="ARBA" id="ARBA00008169"/>
    </source>
</evidence>
<keyword evidence="7" id="KW-0479">Metal-binding</keyword>
<dbReference type="PANTHER" id="PTHR13273">
    <property type="entry name" value="ANAMORSIN"/>
    <property type="match status" value="1"/>
</dbReference>
<keyword evidence="10" id="KW-0496">Mitochondrion</keyword>
<proteinExistence type="inferred from homology"/>
<dbReference type="InterPro" id="IPR046408">
    <property type="entry name" value="CIAPIN1"/>
</dbReference>
<accession>A0A0B7NH43</accession>
<feature type="domain" description="Anamorsin N-terminal" evidence="12">
    <location>
        <begin position="2"/>
        <end position="80"/>
    </location>
</feature>
<evidence type="ECO:0000259" key="11">
    <source>
        <dbReference type="Pfam" id="PF05093"/>
    </source>
</evidence>
<keyword evidence="6" id="KW-0001">2Fe-2S</keyword>
<sequence>MIFSRYLAKLKNDGQLILQEPILLRDLSNTVCPIFRKEEELASLLKLAGFINVTVKDVSPVTDQDLKEFFHLWGVSQKRLDEGMISRLSDGKRKACKGCTCGREESDEEENGNVFSLDLMEDVEQEVIEVDPSPKENSGYGSCSLGDAFRCSTCPYIGMPAFNEGDKIRLGGMFEIDDIDDF</sequence>
<dbReference type="OrthoDB" id="311633at2759"/>
<evidence type="ECO:0000313" key="14">
    <source>
        <dbReference type="Proteomes" id="UP000054107"/>
    </source>
</evidence>
<evidence type="ECO:0000256" key="7">
    <source>
        <dbReference type="ARBA" id="ARBA00022723"/>
    </source>
</evidence>
<name>A0A0B7NH43_9FUNG</name>
<dbReference type="PANTHER" id="PTHR13273:SF14">
    <property type="entry name" value="ANAMORSIN"/>
    <property type="match status" value="1"/>
</dbReference>
<evidence type="ECO:0000256" key="6">
    <source>
        <dbReference type="ARBA" id="ARBA00022714"/>
    </source>
</evidence>
<dbReference type="Proteomes" id="UP000054107">
    <property type="component" value="Unassembled WGS sequence"/>
</dbReference>
<keyword evidence="9" id="KW-0411">Iron-sulfur</keyword>
<keyword evidence="4" id="KW-0004">4Fe-4S</keyword>
<gene>
    <name evidence="13" type="primary">PARPA_11022.1 scaffold 42168</name>
</gene>
<evidence type="ECO:0000256" key="5">
    <source>
        <dbReference type="ARBA" id="ARBA00022490"/>
    </source>
</evidence>
<comment type="subcellular location">
    <subcellularLocation>
        <location evidence="2">Cytoplasm</location>
    </subcellularLocation>
</comment>
<keyword evidence="5" id="KW-0963">Cytoplasm</keyword>
<dbReference type="GO" id="GO:0005737">
    <property type="term" value="C:cytoplasm"/>
    <property type="evidence" value="ECO:0007669"/>
    <property type="project" value="UniProtKB-SubCell"/>
</dbReference>
<dbReference type="Gene3D" id="3.40.50.150">
    <property type="entry name" value="Vaccinia Virus protein VP39"/>
    <property type="match status" value="1"/>
</dbReference>
<evidence type="ECO:0000256" key="4">
    <source>
        <dbReference type="ARBA" id="ARBA00022485"/>
    </source>
</evidence>
<evidence type="ECO:0000256" key="10">
    <source>
        <dbReference type="ARBA" id="ARBA00023128"/>
    </source>
</evidence>
<organism evidence="13 14">
    <name type="scientific">Parasitella parasitica</name>
    <dbReference type="NCBI Taxonomy" id="35722"/>
    <lineage>
        <taxon>Eukaryota</taxon>
        <taxon>Fungi</taxon>
        <taxon>Fungi incertae sedis</taxon>
        <taxon>Mucoromycota</taxon>
        <taxon>Mucoromycotina</taxon>
        <taxon>Mucoromycetes</taxon>
        <taxon>Mucorales</taxon>
        <taxon>Mucorineae</taxon>
        <taxon>Mucoraceae</taxon>
        <taxon>Parasitella</taxon>
    </lineage>
</organism>
<dbReference type="InterPro" id="IPR049011">
    <property type="entry name" value="Anamorsin_N_metazoan"/>
</dbReference>